<dbReference type="RefSeq" id="WP_109967359.1">
    <property type="nucleotide sequence ID" value="NZ_CP176093.1"/>
</dbReference>
<dbReference type="AlphaFoldDB" id="A0A2V2N653"/>
<organism evidence="1 2">
    <name type="scientific">Methanospirillum lacunae</name>
    <dbReference type="NCBI Taxonomy" id="668570"/>
    <lineage>
        <taxon>Archaea</taxon>
        <taxon>Methanobacteriati</taxon>
        <taxon>Methanobacteriota</taxon>
        <taxon>Stenosarchaea group</taxon>
        <taxon>Methanomicrobia</taxon>
        <taxon>Methanomicrobiales</taxon>
        <taxon>Methanospirillaceae</taxon>
        <taxon>Methanospirillum</taxon>
    </lineage>
</organism>
<reference evidence="1 2" key="1">
    <citation type="submission" date="2018-05" db="EMBL/GenBank/DDBJ databases">
        <title>Draft genome of Methanospirillum lacunae Ki8-1.</title>
        <authorList>
            <person name="Dueholm M.S."/>
            <person name="Nielsen P.H."/>
            <person name="Bakmann L.F."/>
            <person name="Otzen D.E."/>
        </authorList>
    </citation>
    <scope>NUCLEOTIDE SEQUENCE [LARGE SCALE GENOMIC DNA]</scope>
    <source>
        <strain evidence="1 2">Ki8-1</strain>
    </source>
</reference>
<sequence length="102" mass="12019">MDYLSILCGKEEAIPLYNQVVLCLQDITLLPELIEPIFREAGSLNEQLIDKFRFGLLRVQIYSEIHRNMDLEESQKMRYVSEMIERAIFGGLFIERENYVSE</sequence>
<accession>A0A2V2N653</accession>
<keyword evidence="2" id="KW-1185">Reference proteome</keyword>
<comment type="caution">
    <text evidence="1">The sequence shown here is derived from an EMBL/GenBank/DDBJ whole genome shotgun (WGS) entry which is preliminary data.</text>
</comment>
<evidence type="ECO:0000313" key="1">
    <source>
        <dbReference type="EMBL" id="PWR74080.1"/>
    </source>
</evidence>
<evidence type="ECO:0000313" key="2">
    <source>
        <dbReference type="Proteomes" id="UP000245657"/>
    </source>
</evidence>
<dbReference type="EMBL" id="QGMY01000002">
    <property type="protein sequence ID" value="PWR74080.1"/>
    <property type="molecule type" value="Genomic_DNA"/>
</dbReference>
<dbReference type="Proteomes" id="UP000245657">
    <property type="component" value="Unassembled WGS sequence"/>
</dbReference>
<gene>
    <name evidence="1" type="ORF">DK846_02675</name>
</gene>
<proteinExistence type="predicted"/>
<name>A0A2V2N653_9EURY</name>
<dbReference type="OrthoDB" id="110994at2157"/>
<dbReference type="GeneID" id="97549440"/>
<protein>
    <submittedName>
        <fullName evidence="1">Uncharacterized protein</fullName>
    </submittedName>
</protein>